<gene>
    <name evidence="1" type="ORF">CWATWH0003_4926</name>
</gene>
<sequence>MNFPPSPRQTPRIKFFAKMGCSRLVPQTFSIYWCARFASAGWGLMFDRWQNCQDTNIV</sequence>
<protein>
    <submittedName>
        <fullName evidence="1">Uncharacterized protein</fullName>
    </submittedName>
</protein>
<evidence type="ECO:0000313" key="1">
    <source>
        <dbReference type="EMBL" id="EHJ10312.1"/>
    </source>
</evidence>
<evidence type="ECO:0000313" key="2">
    <source>
        <dbReference type="Proteomes" id="UP000003477"/>
    </source>
</evidence>
<proteinExistence type="predicted"/>
<dbReference type="AlphaFoldDB" id="G5JBW3"/>
<name>G5JBW3_CROWT</name>
<comment type="caution">
    <text evidence="1">The sequence shown here is derived from an EMBL/GenBank/DDBJ whole genome shotgun (WGS) entry which is preliminary data.</text>
</comment>
<organism evidence="1 2">
    <name type="scientific">Crocosphaera watsonii WH 0003</name>
    <dbReference type="NCBI Taxonomy" id="423471"/>
    <lineage>
        <taxon>Bacteria</taxon>
        <taxon>Bacillati</taxon>
        <taxon>Cyanobacteriota</taxon>
        <taxon>Cyanophyceae</taxon>
        <taxon>Oscillatoriophycideae</taxon>
        <taxon>Chroococcales</taxon>
        <taxon>Aphanothecaceae</taxon>
        <taxon>Crocosphaera</taxon>
    </lineage>
</organism>
<accession>G5JBW3</accession>
<dbReference type="PATRIC" id="fig|423471.3.peg.4616"/>
<reference evidence="1 2" key="1">
    <citation type="journal article" date="2011" name="Front. Microbiol.">
        <title>Two Strains of Crocosphaera watsonii with Highly Conserved Genomes are Distinguished by Strain-Specific Features.</title>
        <authorList>
            <person name="Bench S.R."/>
            <person name="Ilikchyan I.N."/>
            <person name="Tripp H.J."/>
            <person name="Zehr J.P."/>
        </authorList>
    </citation>
    <scope>NUCLEOTIDE SEQUENCE [LARGE SCALE GENOMIC DNA]</scope>
    <source>
        <strain evidence="1 2">WH 0003</strain>
    </source>
</reference>
<dbReference type="EMBL" id="AESD01000734">
    <property type="protein sequence ID" value="EHJ10312.1"/>
    <property type="molecule type" value="Genomic_DNA"/>
</dbReference>
<dbReference type="Proteomes" id="UP000003477">
    <property type="component" value="Unassembled WGS sequence"/>
</dbReference>